<evidence type="ECO:0000313" key="1">
    <source>
        <dbReference type="EMBL" id="SON53439.1"/>
    </source>
</evidence>
<name>A0A2N8ZNK0_9VIBR</name>
<proteinExistence type="predicted"/>
<keyword evidence="2" id="KW-1185">Reference proteome</keyword>
<gene>
    <name evidence="1" type="ORF">VTAP4600_B1827</name>
</gene>
<accession>A0A2N8ZNK0</accession>
<sequence>MVWQVFSGQLFCTSSSTQTPFCFKLHRFSVVVQSLGSGLQVSVVLHSWLIWYFQQGNVVGIPLTIRVSSPSMQVSLMGLQALINVHCGDQLKVFLMQLPPEREKPVWQVSVAGMVSLTSPQISQVVDQPLCRPPRQS</sequence>
<dbReference type="KEGG" id="vta:B1827"/>
<dbReference type="AlphaFoldDB" id="A0A2N8ZNK0"/>
<dbReference type="EMBL" id="LT960612">
    <property type="protein sequence ID" value="SON53439.1"/>
    <property type="molecule type" value="Genomic_DNA"/>
</dbReference>
<evidence type="ECO:0000313" key="2">
    <source>
        <dbReference type="Proteomes" id="UP000235828"/>
    </source>
</evidence>
<protein>
    <submittedName>
        <fullName evidence="1">Uncharacterized protein</fullName>
    </submittedName>
</protein>
<dbReference type="Proteomes" id="UP000235828">
    <property type="component" value="Chromosome B"/>
</dbReference>
<organism evidence="1 2">
    <name type="scientific">Vibrio tapetis subsp. tapetis</name>
    <dbReference type="NCBI Taxonomy" id="1671868"/>
    <lineage>
        <taxon>Bacteria</taxon>
        <taxon>Pseudomonadati</taxon>
        <taxon>Pseudomonadota</taxon>
        <taxon>Gammaproteobacteria</taxon>
        <taxon>Vibrionales</taxon>
        <taxon>Vibrionaceae</taxon>
        <taxon>Vibrio</taxon>
    </lineage>
</organism>
<reference evidence="1 2" key="1">
    <citation type="submission" date="2017-10" db="EMBL/GenBank/DDBJ databases">
        <authorList>
            <person name="Banno H."/>
            <person name="Chua N.-H."/>
        </authorList>
    </citation>
    <scope>NUCLEOTIDE SEQUENCE [LARGE SCALE GENOMIC DNA]</scope>
    <source>
        <strain evidence="1">Vibrio tapetis CECT4600</strain>
    </source>
</reference>